<sequence>MAPGSHCMSGNTCGCGMSWTYRWAIMVPRINTRGGRELKAIAPHIITPAVGVMCCCKAKAELMRSPRGLHTRTRLSSLLRLNLDSTLKTTWFLSPAVQFLHAMHHSKQSVDEWASRVAHVMGTVIPNVLQLGAFVLFEKTQGPLVKVLPVTGWRSTKQLAVRVHFLRCGGLLNDWSVEGVLSLVFV</sequence>
<evidence type="ECO:0000313" key="1">
    <source>
        <dbReference type="EMBL" id="GFX91564.1"/>
    </source>
</evidence>
<gene>
    <name evidence="1" type="primary">NCL1_31493</name>
    <name evidence="1" type="ORF">TNCV_3681501</name>
</gene>
<dbReference type="Proteomes" id="UP000887159">
    <property type="component" value="Unassembled WGS sequence"/>
</dbReference>
<accession>A0A8X6RFF1</accession>
<organism evidence="1 2">
    <name type="scientific">Trichonephila clavipes</name>
    <name type="common">Golden silk orbweaver</name>
    <name type="synonym">Nephila clavipes</name>
    <dbReference type="NCBI Taxonomy" id="2585209"/>
    <lineage>
        <taxon>Eukaryota</taxon>
        <taxon>Metazoa</taxon>
        <taxon>Ecdysozoa</taxon>
        <taxon>Arthropoda</taxon>
        <taxon>Chelicerata</taxon>
        <taxon>Arachnida</taxon>
        <taxon>Araneae</taxon>
        <taxon>Araneomorphae</taxon>
        <taxon>Entelegynae</taxon>
        <taxon>Araneoidea</taxon>
        <taxon>Nephilidae</taxon>
        <taxon>Trichonephila</taxon>
    </lineage>
</organism>
<dbReference type="AlphaFoldDB" id="A0A8X6RFF1"/>
<evidence type="ECO:0000313" key="2">
    <source>
        <dbReference type="Proteomes" id="UP000887159"/>
    </source>
</evidence>
<protein>
    <submittedName>
        <fullName evidence="1">E3 ubiquitin-protein ligase RNF13</fullName>
    </submittedName>
</protein>
<reference evidence="1" key="1">
    <citation type="submission" date="2020-08" db="EMBL/GenBank/DDBJ databases">
        <title>Multicomponent nature underlies the extraordinary mechanical properties of spider dragline silk.</title>
        <authorList>
            <person name="Kono N."/>
            <person name="Nakamura H."/>
            <person name="Mori M."/>
            <person name="Yoshida Y."/>
            <person name="Ohtoshi R."/>
            <person name="Malay A.D."/>
            <person name="Moran D.A.P."/>
            <person name="Tomita M."/>
            <person name="Numata K."/>
            <person name="Arakawa K."/>
        </authorList>
    </citation>
    <scope>NUCLEOTIDE SEQUENCE</scope>
</reference>
<keyword evidence="2" id="KW-1185">Reference proteome</keyword>
<name>A0A8X6RFF1_TRICX</name>
<comment type="caution">
    <text evidence="1">The sequence shown here is derived from an EMBL/GenBank/DDBJ whole genome shotgun (WGS) entry which is preliminary data.</text>
</comment>
<dbReference type="EMBL" id="BMAU01021135">
    <property type="protein sequence ID" value="GFX91564.1"/>
    <property type="molecule type" value="Genomic_DNA"/>
</dbReference>
<proteinExistence type="predicted"/>